<dbReference type="Pfam" id="PF00083">
    <property type="entry name" value="Sugar_tr"/>
    <property type="match status" value="1"/>
</dbReference>
<dbReference type="PRINTS" id="PR00171">
    <property type="entry name" value="SUGRTRNSPORT"/>
</dbReference>
<feature type="transmembrane region" description="Helical" evidence="14">
    <location>
        <begin position="334"/>
        <end position="353"/>
    </location>
</feature>
<evidence type="ECO:0000313" key="17">
    <source>
        <dbReference type="EMBL" id="CAI2367973.1"/>
    </source>
</evidence>
<evidence type="ECO:0000256" key="6">
    <source>
        <dbReference type="ARBA" id="ARBA00023136"/>
    </source>
</evidence>
<organism evidence="17 18">
    <name type="scientific">Euplotes crassus</name>
    <dbReference type="NCBI Taxonomy" id="5936"/>
    <lineage>
        <taxon>Eukaryota</taxon>
        <taxon>Sar</taxon>
        <taxon>Alveolata</taxon>
        <taxon>Ciliophora</taxon>
        <taxon>Intramacronucleata</taxon>
        <taxon>Spirotrichea</taxon>
        <taxon>Hypotrichia</taxon>
        <taxon>Euplotida</taxon>
        <taxon>Euplotidae</taxon>
        <taxon>Moneuplotes</taxon>
    </lineage>
</organism>
<evidence type="ECO:0000256" key="7">
    <source>
        <dbReference type="ARBA" id="ARBA00044637"/>
    </source>
</evidence>
<dbReference type="InterPro" id="IPR005828">
    <property type="entry name" value="MFS_sugar_transport-like"/>
</dbReference>
<feature type="transmembrane region" description="Helical" evidence="14">
    <location>
        <begin position="306"/>
        <end position="327"/>
    </location>
</feature>
<feature type="transmembrane region" description="Helical" evidence="14">
    <location>
        <begin position="181"/>
        <end position="203"/>
    </location>
</feature>
<keyword evidence="4 14" id="KW-0812">Transmembrane</keyword>
<comment type="catalytic activity">
    <reaction evidence="11">
        <text>D-glucosamine(out) = D-glucosamine(in)</text>
        <dbReference type="Rhea" id="RHEA:78423"/>
        <dbReference type="ChEBI" id="CHEBI:58723"/>
    </reaction>
    <physiologicalReaction direction="left-to-right" evidence="11">
        <dbReference type="Rhea" id="RHEA:78424"/>
    </physiologicalReaction>
</comment>
<dbReference type="InterPro" id="IPR003663">
    <property type="entry name" value="Sugar/inositol_transpt"/>
</dbReference>
<feature type="transmembrane region" description="Helical" evidence="14">
    <location>
        <begin position="139"/>
        <end position="161"/>
    </location>
</feature>
<keyword evidence="5 14" id="KW-1133">Transmembrane helix</keyword>
<gene>
    <name evidence="17" type="ORF">ECRASSUSDP1_LOCUS9262</name>
</gene>
<dbReference type="PANTHER" id="PTHR48022:SF2">
    <property type="entry name" value="PLASTIDIC GLUCOSE TRANSPORTER 4"/>
    <property type="match status" value="1"/>
</dbReference>
<evidence type="ECO:0000256" key="12">
    <source>
        <dbReference type="ARBA" id="ARBA00044710"/>
    </source>
</evidence>
<accession>A0AAD1UET7</accession>
<evidence type="ECO:0000256" key="11">
    <source>
        <dbReference type="ARBA" id="ARBA00044668"/>
    </source>
</evidence>
<dbReference type="GO" id="GO:0016020">
    <property type="term" value="C:membrane"/>
    <property type="evidence" value="ECO:0007669"/>
    <property type="project" value="UniProtKB-SubCell"/>
</dbReference>
<comment type="caution">
    <text evidence="17">The sequence shown here is derived from an EMBL/GenBank/DDBJ whole genome shotgun (WGS) entry which is preliminary data.</text>
</comment>
<evidence type="ECO:0000259" key="16">
    <source>
        <dbReference type="PROSITE" id="PS50850"/>
    </source>
</evidence>
<comment type="catalytic activity">
    <reaction evidence="12">
        <text>D-fructose(out) = D-fructose(in)</text>
        <dbReference type="Rhea" id="RHEA:60372"/>
        <dbReference type="ChEBI" id="CHEBI:37721"/>
    </reaction>
    <physiologicalReaction direction="left-to-right" evidence="12">
        <dbReference type="Rhea" id="RHEA:60373"/>
    </physiologicalReaction>
</comment>
<comment type="catalytic activity">
    <reaction evidence="10">
        <text>D-mannose(out) = D-mannose(in)</text>
        <dbReference type="Rhea" id="RHEA:78391"/>
        <dbReference type="ChEBI" id="CHEBI:4208"/>
    </reaction>
    <physiologicalReaction direction="left-to-right" evidence="10">
        <dbReference type="Rhea" id="RHEA:78392"/>
    </physiologicalReaction>
</comment>
<dbReference type="InterPro" id="IPR036259">
    <property type="entry name" value="MFS_trans_sf"/>
</dbReference>
<dbReference type="Proteomes" id="UP001295684">
    <property type="component" value="Unassembled WGS sequence"/>
</dbReference>
<feature type="transmembrane region" description="Helical" evidence="14">
    <location>
        <begin position="391"/>
        <end position="411"/>
    </location>
</feature>
<feature type="transmembrane region" description="Helical" evidence="14">
    <location>
        <begin position="359"/>
        <end position="384"/>
    </location>
</feature>
<dbReference type="PROSITE" id="PS50850">
    <property type="entry name" value="MFS"/>
    <property type="match status" value="1"/>
</dbReference>
<evidence type="ECO:0000313" key="18">
    <source>
        <dbReference type="Proteomes" id="UP001295684"/>
    </source>
</evidence>
<evidence type="ECO:0000256" key="8">
    <source>
        <dbReference type="ARBA" id="ARBA00044648"/>
    </source>
</evidence>
<dbReference type="Gene3D" id="1.20.1250.20">
    <property type="entry name" value="MFS general substrate transporter like domains"/>
    <property type="match status" value="1"/>
</dbReference>
<dbReference type="SUPFAM" id="SSF103473">
    <property type="entry name" value="MFS general substrate transporter"/>
    <property type="match status" value="1"/>
</dbReference>
<proteinExistence type="inferred from homology"/>
<comment type="subunit">
    <text evidence="3">Homodimer.</text>
</comment>
<comment type="catalytic activity">
    <reaction evidence="8">
        <text>D-glucose(out) = D-glucose(in)</text>
        <dbReference type="Rhea" id="RHEA:60376"/>
        <dbReference type="ChEBI" id="CHEBI:4167"/>
    </reaction>
    <physiologicalReaction direction="left-to-right" evidence="8">
        <dbReference type="Rhea" id="RHEA:60377"/>
    </physiologicalReaction>
</comment>
<feature type="transmembrane region" description="Helical" evidence="14">
    <location>
        <begin position="82"/>
        <end position="100"/>
    </location>
</feature>
<keyword evidence="6 14" id="KW-0472">Membrane</keyword>
<feature type="transmembrane region" description="Helical" evidence="14">
    <location>
        <begin position="106"/>
        <end position="127"/>
    </location>
</feature>
<dbReference type="PANTHER" id="PTHR48022">
    <property type="entry name" value="PLASTIDIC GLUCOSE TRANSPORTER 4"/>
    <property type="match status" value="1"/>
</dbReference>
<keyword evidence="18" id="KW-1185">Reference proteome</keyword>
<evidence type="ECO:0000256" key="1">
    <source>
        <dbReference type="ARBA" id="ARBA00004141"/>
    </source>
</evidence>
<comment type="catalytic activity">
    <reaction evidence="7">
        <text>D-galactose(in) = D-galactose(out)</text>
        <dbReference type="Rhea" id="RHEA:34915"/>
        <dbReference type="ChEBI" id="CHEBI:4139"/>
    </reaction>
    <physiologicalReaction direction="right-to-left" evidence="7">
        <dbReference type="Rhea" id="RHEA:34917"/>
    </physiologicalReaction>
</comment>
<dbReference type="InterPro" id="IPR050360">
    <property type="entry name" value="MFS_Sugar_Transporters"/>
</dbReference>
<comment type="similarity">
    <text evidence="2">Belongs to the major facilitator superfamily. Sugar transporter (TC 2.A.1.1) family.</text>
</comment>
<evidence type="ECO:0000256" key="2">
    <source>
        <dbReference type="ARBA" id="ARBA00010992"/>
    </source>
</evidence>
<evidence type="ECO:0000256" key="9">
    <source>
        <dbReference type="ARBA" id="ARBA00044656"/>
    </source>
</evidence>
<dbReference type="EMBL" id="CAMPGE010009099">
    <property type="protein sequence ID" value="CAI2367973.1"/>
    <property type="molecule type" value="Genomic_DNA"/>
</dbReference>
<feature type="transmembrane region" description="Helical" evidence="14">
    <location>
        <begin position="263"/>
        <end position="286"/>
    </location>
</feature>
<evidence type="ECO:0000256" key="15">
    <source>
        <dbReference type="SAM" id="SignalP"/>
    </source>
</evidence>
<feature type="chain" id="PRO_5041915545" description="Hexose transporter 1" evidence="15">
    <location>
        <begin position="17"/>
        <end position="480"/>
    </location>
</feature>
<feature type="transmembrane region" description="Helical" evidence="14">
    <location>
        <begin position="423"/>
        <end position="442"/>
    </location>
</feature>
<dbReference type="InterPro" id="IPR020846">
    <property type="entry name" value="MFS_dom"/>
</dbReference>
<name>A0AAD1UET7_EUPCR</name>
<protein>
    <recommendedName>
        <fullName evidence="13">Hexose transporter 1</fullName>
    </recommendedName>
</protein>
<comment type="subcellular location">
    <subcellularLocation>
        <location evidence="1">Membrane</location>
        <topology evidence="1">Multi-pass membrane protein</topology>
    </subcellularLocation>
</comment>
<reference evidence="17" key="1">
    <citation type="submission" date="2023-07" db="EMBL/GenBank/DDBJ databases">
        <authorList>
            <consortium name="AG Swart"/>
            <person name="Singh M."/>
            <person name="Singh A."/>
            <person name="Seah K."/>
            <person name="Emmerich C."/>
        </authorList>
    </citation>
    <scope>NUCLEOTIDE SEQUENCE</scope>
    <source>
        <strain evidence="17">DP1</strain>
    </source>
</reference>
<evidence type="ECO:0000256" key="14">
    <source>
        <dbReference type="SAM" id="Phobius"/>
    </source>
</evidence>
<keyword evidence="15" id="KW-0732">Signal</keyword>
<evidence type="ECO:0000256" key="13">
    <source>
        <dbReference type="ARBA" id="ARBA00044780"/>
    </source>
</evidence>
<evidence type="ECO:0000256" key="4">
    <source>
        <dbReference type="ARBA" id="ARBA00022692"/>
    </source>
</evidence>
<feature type="transmembrane region" description="Helical" evidence="14">
    <location>
        <begin position="55"/>
        <end position="75"/>
    </location>
</feature>
<evidence type="ECO:0000256" key="5">
    <source>
        <dbReference type="ARBA" id="ARBA00022989"/>
    </source>
</evidence>
<dbReference type="AlphaFoldDB" id="A0AAD1UET7"/>
<feature type="signal peptide" evidence="15">
    <location>
        <begin position="1"/>
        <end position="16"/>
    </location>
</feature>
<comment type="catalytic activity">
    <reaction evidence="9">
        <text>D-xylose(out) = D-xylose(in)</text>
        <dbReference type="Rhea" id="RHEA:78427"/>
        <dbReference type="ChEBI" id="CHEBI:53455"/>
    </reaction>
    <physiologicalReaction direction="left-to-right" evidence="9">
        <dbReference type="Rhea" id="RHEA:78428"/>
    </physiologicalReaction>
</comment>
<evidence type="ECO:0000256" key="3">
    <source>
        <dbReference type="ARBA" id="ARBA00011738"/>
    </source>
</evidence>
<feature type="domain" description="Major facilitator superfamily (MFS) profile" evidence="16">
    <location>
        <begin position="9"/>
        <end position="446"/>
    </location>
</feature>
<dbReference type="GO" id="GO:0005351">
    <property type="term" value="F:carbohydrate:proton symporter activity"/>
    <property type="evidence" value="ECO:0007669"/>
    <property type="project" value="TreeGrafter"/>
</dbReference>
<sequence length="480" mass="53617">MHLVFLWAWMISIAIGMFQMGYCSAMFSSFLDILHTQLGEAGRAVIGDSENFNSVMTTAIPLGAVFGSLTGGCLVSYGRRKAIIWINVVLCFGTALSMIFNFFTILIGRIIVGFCVGVLTVVCPMFLSETSLVKLAGPIGGLNQVMVTVGIMVGYFFGFLAPLKLDLENNPNPTVKTTNSWRFVFMIPAFVAIIQSLLLIIVFTDDTPKYYRLIGKERHARRIELLTNPDFNERDLILTKEVRSQEQKVSICKNFDPYHRKAFIIGCVLAVFQQLTGINVVILYSAKYIEFGQENETHDVLVLARMGTTIIGVINCISAIAAIFLLAKFGRKPLMIISNIGMCFCLIALAVWPKSQNSSYLIAFAIVFIIFFEIGMGSAIFMYATEIMTEFGISIALSITWILTTLVSLLTFKTLGYFNQRDLYFIFLGINLLGLLFLIFFIKETKGESKESLKYLYSKVPYEEILTAKLNATESTSPFI</sequence>
<evidence type="ECO:0000256" key="10">
    <source>
        <dbReference type="ARBA" id="ARBA00044662"/>
    </source>
</evidence>